<keyword evidence="1" id="KW-0175">Coiled coil</keyword>
<name>A0A1T4L341_9FIRM</name>
<evidence type="ECO:0000256" key="1">
    <source>
        <dbReference type="SAM" id="Coils"/>
    </source>
</evidence>
<dbReference type="GO" id="GO:0003824">
    <property type="term" value="F:catalytic activity"/>
    <property type="evidence" value="ECO:0007669"/>
    <property type="project" value="InterPro"/>
</dbReference>
<dbReference type="Gene3D" id="1.20.120.680">
    <property type="entry name" value="Formiminotetrahydrofolate cyclodeaminase monomer, up-and-down helical bundle"/>
    <property type="match status" value="1"/>
</dbReference>
<dbReference type="EMBL" id="FUWM01000007">
    <property type="protein sequence ID" value="SJZ49162.1"/>
    <property type="molecule type" value="Genomic_DNA"/>
</dbReference>
<evidence type="ECO:0000259" key="2">
    <source>
        <dbReference type="Pfam" id="PF04961"/>
    </source>
</evidence>
<gene>
    <name evidence="3" type="ORF">SAMN02745118_01018</name>
</gene>
<proteinExistence type="predicted"/>
<dbReference type="STRING" id="142842.SAMN02745118_01018"/>
<dbReference type="OrthoDB" id="7959174at2"/>
<dbReference type="RefSeq" id="WP_159442888.1">
    <property type="nucleotide sequence ID" value="NZ_FUWM01000007.1"/>
</dbReference>
<feature type="domain" description="Cyclodeaminase/cyclohydrolase" evidence="2">
    <location>
        <begin position="7"/>
        <end position="168"/>
    </location>
</feature>
<dbReference type="InterPro" id="IPR036178">
    <property type="entry name" value="Formintransfe-cycloase-like_sf"/>
</dbReference>
<evidence type="ECO:0000313" key="3">
    <source>
        <dbReference type="EMBL" id="SJZ49162.1"/>
    </source>
</evidence>
<evidence type="ECO:0000313" key="4">
    <source>
        <dbReference type="Proteomes" id="UP000190625"/>
    </source>
</evidence>
<dbReference type="Proteomes" id="UP000190625">
    <property type="component" value="Unassembled WGS sequence"/>
</dbReference>
<dbReference type="Pfam" id="PF04961">
    <property type="entry name" value="FTCD_C"/>
    <property type="match status" value="1"/>
</dbReference>
<reference evidence="4" key="1">
    <citation type="submission" date="2017-02" db="EMBL/GenBank/DDBJ databases">
        <authorList>
            <person name="Varghese N."/>
            <person name="Submissions S."/>
        </authorList>
    </citation>
    <scope>NUCLEOTIDE SEQUENCE [LARGE SCALE GENOMIC DNA]</scope>
    <source>
        <strain evidence="4">ATCC BAA-73</strain>
    </source>
</reference>
<protein>
    <submittedName>
        <fullName evidence="3">Formiminotetrahydrofolate cyclodeaminase</fullName>
    </submittedName>
</protein>
<organism evidence="3 4">
    <name type="scientific">Selenihalanaerobacter shriftii</name>
    <dbReference type="NCBI Taxonomy" id="142842"/>
    <lineage>
        <taxon>Bacteria</taxon>
        <taxon>Bacillati</taxon>
        <taxon>Bacillota</taxon>
        <taxon>Clostridia</taxon>
        <taxon>Halanaerobiales</taxon>
        <taxon>Halobacteroidaceae</taxon>
        <taxon>Selenihalanaerobacter</taxon>
    </lineage>
</organism>
<feature type="coiled-coil region" evidence="1">
    <location>
        <begin position="47"/>
        <end position="74"/>
    </location>
</feature>
<sequence>MKLDHQLDEFLAELESANPTPGGGSTSALVGTFSATLAKMVCNTTLRKREDNKIINYLNELERMKSELSNLIQADIDAYQLVVSAYKDGDPELINDRMIQATEVPLSIMDQTLKCLEIMVELMELINYTALGELGTAVHLAEAVINSVGLIVEINLKLIDDEEYCNKATSLLTDRLDNSQELRNKAILILEKRQN</sequence>
<dbReference type="SUPFAM" id="SSF101262">
    <property type="entry name" value="Methenyltetrahydrofolate cyclohydrolase-like"/>
    <property type="match status" value="1"/>
</dbReference>
<dbReference type="AlphaFoldDB" id="A0A1T4L341"/>
<dbReference type="InterPro" id="IPR007044">
    <property type="entry name" value="Cyclodeamin/CycHdrlase"/>
</dbReference>
<accession>A0A1T4L341</accession>
<keyword evidence="4" id="KW-1185">Reference proteome</keyword>